<gene>
    <name evidence="1" type="ORF">FRX31_030531</name>
</gene>
<accession>A0A7J6V636</accession>
<keyword evidence="2" id="KW-1185">Reference proteome</keyword>
<evidence type="ECO:0000313" key="2">
    <source>
        <dbReference type="Proteomes" id="UP000554482"/>
    </source>
</evidence>
<evidence type="ECO:0000313" key="1">
    <source>
        <dbReference type="EMBL" id="KAF5179882.1"/>
    </source>
</evidence>
<reference evidence="1 2" key="1">
    <citation type="submission" date="2020-06" db="EMBL/GenBank/DDBJ databases">
        <title>Transcriptomic and genomic resources for Thalictrum thalictroides and T. hernandezii: Facilitating candidate gene discovery in an emerging model plant lineage.</title>
        <authorList>
            <person name="Arias T."/>
            <person name="Riano-Pachon D.M."/>
            <person name="Di Stilio V.S."/>
        </authorList>
    </citation>
    <scope>NUCLEOTIDE SEQUENCE [LARGE SCALE GENOMIC DNA]</scope>
    <source>
        <strain evidence="2">cv. WT478/WT964</strain>
        <tissue evidence="1">Leaves</tissue>
    </source>
</reference>
<proteinExistence type="predicted"/>
<comment type="caution">
    <text evidence="1">The sequence shown here is derived from an EMBL/GenBank/DDBJ whole genome shotgun (WGS) entry which is preliminary data.</text>
</comment>
<dbReference type="AlphaFoldDB" id="A0A7J6V636"/>
<feature type="non-terminal residue" evidence="1">
    <location>
        <position position="1"/>
    </location>
</feature>
<protein>
    <submittedName>
        <fullName evidence="1">Uncharacterized protein</fullName>
    </submittedName>
</protein>
<dbReference type="Proteomes" id="UP000554482">
    <property type="component" value="Unassembled WGS sequence"/>
</dbReference>
<dbReference type="EMBL" id="JABWDY010038180">
    <property type="protein sequence ID" value="KAF5179882.1"/>
    <property type="molecule type" value="Genomic_DNA"/>
</dbReference>
<sequence length="109" mass="12523">SYSDVWSLVKSADDMKRWMEGISKGASLNHMLQILLKMPPSTRTLEHTGITMEIKDELHPDRQERANYHLVERVGESHVGDGLKNSIKIVKLALLFMNPKFMEETETNK</sequence>
<name>A0A7J6V636_THATH</name>
<organism evidence="1 2">
    <name type="scientific">Thalictrum thalictroides</name>
    <name type="common">Rue-anemone</name>
    <name type="synonym">Anemone thalictroides</name>
    <dbReference type="NCBI Taxonomy" id="46969"/>
    <lineage>
        <taxon>Eukaryota</taxon>
        <taxon>Viridiplantae</taxon>
        <taxon>Streptophyta</taxon>
        <taxon>Embryophyta</taxon>
        <taxon>Tracheophyta</taxon>
        <taxon>Spermatophyta</taxon>
        <taxon>Magnoliopsida</taxon>
        <taxon>Ranunculales</taxon>
        <taxon>Ranunculaceae</taxon>
        <taxon>Thalictroideae</taxon>
        <taxon>Thalictrum</taxon>
    </lineage>
</organism>